<protein>
    <submittedName>
        <fullName evidence="1">Uncharacterized protein</fullName>
    </submittedName>
</protein>
<organism evidence="1">
    <name type="scientific">marine sediment metagenome</name>
    <dbReference type="NCBI Taxonomy" id="412755"/>
    <lineage>
        <taxon>unclassified sequences</taxon>
        <taxon>metagenomes</taxon>
        <taxon>ecological metagenomes</taxon>
    </lineage>
</organism>
<proteinExistence type="predicted"/>
<accession>X1CS40</accession>
<dbReference type="EMBL" id="BART01029246">
    <property type="protein sequence ID" value="GAG98913.1"/>
    <property type="molecule type" value="Genomic_DNA"/>
</dbReference>
<gene>
    <name evidence="1" type="ORF">S01H4_51371</name>
</gene>
<evidence type="ECO:0000313" key="1">
    <source>
        <dbReference type="EMBL" id="GAG98913.1"/>
    </source>
</evidence>
<comment type="caution">
    <text evidence="1">The sequence shown here is derived from an EMBL/GenBank/DDBJ whole genome shotgun (WGS) entry which is preliminary data.</text>
</comment>
<reference evidence="1" key="1">
    <citation type="journal article" date="2014" name="Front. Microbiol.">
        <title>High frequency of phylogenetically diverse reductive dehalogenase-homologous genes in deep subseafloor sedimentary metagenomes.</title>
        <authorList>
            <person name="Kawai M."/>
            <person name="Futagami T."/>
            <person name="Toyoda A."/>
            <person name="Takaki Y."/>
            <person name="Nishi S."/>
            <person name="Hori S."/>
            <person name="Arai W."/>
            <person name="Tsubouchi T."/>
            <person name="Morono Y."/>
            <person name="Uchiyama I."/>
            <person name="Ito T."/>
            <person name="Fujiyama A."/>
            <person name="Inagaki F."/>
            <person name="Takami H."/>
        </authorList>
    </citation>
    <scope>NUCLEOTIDE SEQUENCE</scope>
    <source>
        <strain evidence="1">Expedition CK06-06</strain>
    </source>
</reference>
<feature type="non-terminal residue" evidence="1">
    <location>
        <position position="1"/>
    </location>
</feature>
<name>X1CS40_9ZZZZ</name>
<dbReference type="AlphaFoldDB" id="X1CS40"/>
<sequence length="91" mass="10723">NSEEVELRKLATSFDSQLNIFRTDGDVLFRERLRRLLREWSLSDEDEELKIDSVQGLLVDKAMNVIYKKLHPKIFRALHLVLTQKLELGEL</sequence>